<dbReference type="Gene3D" id="2.120.10.30">
    <property type="entry name" value="TolB, C-terminal domain"/>
    <property type="match status" value="1"/>
</dbReference>
<evidence type="ECO:0008006" key="3">
    <source>
        <dbReference type="Google" id="ProtNLM"/>
    </source>
</evidence>
<dbReference type="InterPro" id="IPR011042">
    <property type="entry name" value="6-blade_b-propeller_TolB-like"/>
</dbReference>
<evidence type="ECO:0000313" key="2">
    <source>
        <dbReference type="Proteomes" id="UP000053424"/>
    </source>
</evidence>
<gene>
    <name evidence="1" type="ORF">M413DRAFT_182067</name>
</gene>
<name>A0A0C3C851_HEBCY</name>
<reference evidence="1 2" key="1">
    <citation type="submission" date="2014-04" db="EMBL/GenBank/DDBJ databases">
        <authorList>
            <consortium name="DOE Joint Genome Institute"/>
            <person name="Kuo A."/>
            <person name="Gay G."/>
            <person name="Dore J."/>
            <person name="Kohler A."/>
            <person name="Nagy L.G."/>
            <person name="Floudas D."/>
            <person name="Copeland A."/>
            <person name="Barry K.W."/>
            <person name="Cichocki N."/>
            <person name="Veneault-Fourrey C."/>
            <person name="LaButti K."/>
            <person name="Lindquist E.A."/>
            <person name="Lipzen A."/>
            <person name="Lundell T."/>
            <person name="Morin E."/>
            <person name="Murat C."/>
            <person name="Sun H."/>
            <person name="Tunlid A."/>
            <person name="Henrissat B."/>
            <person name="Grigoriev I.V."/>
            <person name="Hibbett D.S."/>
            <person name="Martin F."/>
            <person name="Nordberg H.P."/>
            <person name="Cantor M.N."/>
            <person name="Hua S.X."/>
        </authorList>
    </citation>
    <scope>NUCLEOTIDE SEQUENCE [LARGE SCALE GENOMIC DNA]</scope>
    <source>
        <strain evidence="2">h7</strain>
    </source>
</reference>
<sequence length="465" mass="49914">MISLRALTNIVLVLGIIWYRSGSLIKNAILFRSPFPQGYIANGNYTSDCTTIRDSAHKTEDSLSSCEDETFWELHDAAGKVVQRPVIVSCDPGRRAWNTVMGPLRNPEPHGGLWLYVPERAPGKESKSLLSSTVAANKAHRITFKNYPANHDFHPLGVEVWPSHAGNSSNLYVVNHARERTVIEQFTINPAKPTEAVHVRTISSGYFISPNGLALTSPDSFYVSNDHLLTRRLPIVGHILPLIESVLGLPLGFVSHVTLNKPTSTENGAIAEHFFAKLFIPFANGVALSPSGDELAIVSTSVSQILFFERDTATGKLGQKNDVVHVPFAPDNLHYTASTSGGKRHELIVAGHPNFPDLTAVAASKPGATAASWVATIVPKEGDKRIAETGFDTEAPVSISTKIAKDGTGWTLKTLFQSDGVEDKGGFGSSTTGLRDPDSGAVYISGLYAAGGLLVCKPGSGIAKR</sequence>
<reference evidence="2" key="2">
    <citation type="submission" date="2015-01" db="EMBL/GenBank/DDBJ databases">
        <title>Evolutionary Origins and Diversification of the Mycorrhizal Mutualists.</title>
        <authorList>
            <consortium name="DOE Joint Genome Institute"/>
            <consortium name="Mycorrhizal Genomics Consortium"/>
            <person name="Kohler A."/>
            <person name="Kuo A."/>
            <person name="Nagy L.G."/>
            <person name="Floudas D."/>
            <person name="Copeland A."/>
            <person name="Barry K.W."/>
            <person name="Cichocki N."/>
            <person name="Veneault-Fourrey C."/>
            <person name="LaButti K."/>
            <person name="Lindquist E.A."/>
            <person name="Lipzen A."/>
            <person name="Lundell T."/>
            <person name="Morin E."/>
            <person name="Murat C."/>
            <person name="Riley R."/>
            <person name="Ohm R."/>
            <person name="Sun H."/>
            <person name="Tunlid A."/>
            <person name="Henrissat B."/>
            <person name="Grigoriev I.V."/>
            <person name="Hibbett D.S."/>
            <person name="Martin F."/>
        </authorList>
    </citation>
    <scope>NUCLEOTIDE SEQUENCE [LARGE SCALE GENOMIC DNA]</scope>
    <source>
        <strain evidence="2">h7</strain>
    </source>
</reference>
<keyword evidence="2" id="KW-1185">Reference proteome</keyword>
<dbReference type="HOGENOM" id="CLU_035172_1_0_1"/>
<evidence type="ECO:0000313" key="1">
    <source>
        <dbReference type="EMBL" id="KIM39756.1"/>
    </source>
</evidence>
<dbReference type="PANTHER" id="PTHR11799:SF30">
    <property type="entry name" value="SERUM PARAOXONASE_ARYLESTERASE 2"/>
    <property type="match status" value="1"/>
</dbReference>
<dbReference type="AlphaFoldDB" id="A0A0C3C851"/>
<dbReference type="PANTHER" id="PTHR11799">
    <property type="entry name" value="PARAOXONASE"/>
    <property type="match status" value="1"/>
</dbReference>
<dbReference type="InterPro" id="IPR051288">
    <property type="entry name" value="Serum_paraoxonase/arylesterase"/>
</dbReference>
<accession>A0A0C3C851</accession>
<dbReference type="EMBL" id="KN831784">
    <property type="protein sequence ID" value="KIM39756.1"/>
    <property type="molecule type" value="Genomic_DNA"/>
</dbReference>
<protein>
    <recommendedName>
        <fullName evidence="3">Calcium-dependent phosphotriesterase</fullName>
    </recommendedName>
</protein>
<dbReference type="OrthoDB" id="5307922at2759"/>
<dbReference type="SUPFAM" id="SSF63829">
    <property type="entry name" value="Calcium-dependent phosphotriesterase"/>
    <property type="match status" value="1"/>
</dbReference>
<proteinExistence type="predicted"/>
<dbReference type="Proteomes" id="UP000053424">
    <property type="component" value="Unassembled WGS sequence"/>
</dbReference>
<organism evidence="1 2">
    <name type="scientific">Hebeloma cylindrosporum</name>
    <dbReference type="NCBI Taxonomy" id="76867"/>
    <lineage>
        <taxon>Eukaryota</taxon>
        <taxon>Fungi</taxon>
        <taxon>Dikarya</taxon>
        <taxon>Basidiomycota</taxon>
        <taxon>Agaricomycotina</taxon>
        <taxon>Agaricomycetes</taxon>
        <taxon>Agaricomycetidae</taxon>
        <taxon>Agaricales</taxon>
        <taxon>Agaricineae</taxon>
        <taxon>Hymenogastraceae</taxon>
        <taxon>Hebeloma</taxon>
    </lineage>
</organism>